<dbReference type="Pfam" id="PF13837">
    <property type="entry name" value="Myb_DNA-bind_4"/>
    <property type="match status" value="1"/>
</dbReference>
<sequence length="117" mass="13693">RPLWSDEATLKVLNLIRDLDVVHVLKSKRQRNQQTFMTIEELLSPLGYDWSWQQIRCHWKNLKSRYNNERRNLRPGQKSAWKYYNAMDALLKQPTRAEDSASGRGDDSDISSGAENS</sequence>
<feature type="domain" description="Myb/SANT-like DNA-binding" evidence="2">
    <location>
        <begin position="2"/>
        <end position="90"/>
    </location>
</feature>
<accession>A0A131XK24</accession>
<dbReference type="AlphaFoldDB" id="A0A131XK24"/>
<evidence type="ECO:0000259" key="2">
    <source>
        <dbReference type="Pfam" id="PF13837"/>
    </source>
</evidence>
<feature type="non-terminal residue" evidence="3">
    <location>
        <position position="117"/>
    </location>
</feature>
<feature type="non-terminal residue" evidence="3">
    <location>
        <position position="1"/>
    </location>
</feature>
<proteinExistence type="evidence at transcript level"/>
<dbReference type="SMART" id="SM00595">
    <property type="entry name" value="MADF"/>
    <property type="match status" value="1"/>
</dbReference>
<organism evidence="3">
    <name type="scientific">Hyalomma excavatum</name>
    <dbReference type="NCBI Taxonomy" id="257692"/>
    <lineage>
        <taxon>Eukaryota</taxon>
        <taxon>Metazoa</taxon>
        <taxon>Ecdysozoa</taxon>
        <taxon>Arthropoda</taxon>
        <taxon>Chelicerata</taxon>
        <taxon>Arachnida</taxon>
        <taxon>Acari</taxon>
        <taxon>Parasitiformes</taxon>
        <taxon>Ixodida</taxon>
        <taxon>Ixodoidea</taxon>
        <taxon>Ixodidae</taxon>
        <taxon>Hyalomminae</taxon>
        <taxon>Hyalomma</taxon>
    </lineage>
</organism>
<dbReference type="EMBL" id="GEFH01001142">
    <property type="protein sequence ID" value="JAP67439.1"/>
    <property type="molecule type" value="mRNA"/>
</dbReference>
<feature type="region of interest" description="Disordered" evidence="1">
    <location>
        <begin position="94"/>
        <end position="117"/>
    </location>
</feature>
<reference evidence="3" key="1">
    <citation type="journal article" date="2017" name="Ticks Tick Borne Dis.">
        <title>An insight into the sialome of Hyalomma excavatum.</title>
        <authorList>
            <person name="Ribeiro J.M."/>
            <person name="Slovak M."/>
            <person name="Francischetti I.M."/>
        </authorList>
    </citation>
    <scope>NUCLEOTIDE SEQUENCE</scope>
    <source>
        <strain evidence="3">Samish</strain>
        <tissue evidence="3">Salivary glands</tissue>
    </source>
</reference>
<evidence type="ECO:0000256" key="1">
    <source>
        <dbReference type="SAM" id="MobiDB-lite"/>
    </source>
</evidence>
<name>A0A131XK24_9ACAR</name>
<evidence type="ECO:0000313" key="3">
    <source>
        <dbReference type="EMBL" id="JAP67439.1"/>
    </source>
</evidence>
<feature type="compositionally biased region" description="Basic and acidic residues" evidence="1">
    <location>
        <begin position="95"/>
        <end position="107"/>
    </location>
</feature>
<protein>
    <submittedName>
        <fullName evidence="3">Putative transcription factor gt-2</fullName>
    </submittedName>
</protein>
<dbReference type="Gene3D" id="1.10.10.60">
    <property type="entry name" value="Homeodomain-like"/>
    <property type="match status" value="1"/>
</dbReference>
<dbReference type="InterPro" id="IPR044822">
    <property type="entry name" value="Myb_DNA-bind_4"/>
</dbReference>